<gene>
    <name evidence="3" type="ORF">BE221DRAFT_193710</name>
</gene>
<keyword evidence="3" id="KW-0808">Transferase</keyword>
<dbReference type="InterPro" id="IPR011009">
    <property type="entry name" value="Kinase-like_dom_sf"/>
</dbReference>
<sequence>MSRASIGVDRTAERAVRRARGRWMRRRVRAMAEPSIASAVVSTTTTATANAAELRLACETFIPSATTAVTLRETTGGVNNHVRYADAASGTYVARVYNNGRATTRVAFEHAVLLAVEPLVAACDLGFVVPRALRARDGSGDTFKILPSGDAASVFELIPGTLPKTRYADAVGEATAALSKCLEACEADVRAIAPTSPTSVYRDIFGAFVAKGGSREAFFEEMANNSGLDDVRPAVTRLADYIRALEEKLLAIEAAGGLPETLIHGDVHYDNALVDENTGKVTGIIDFEFASYDWRMMECAAGLSKYVGEKDPMPFVQSYITGFCRRATPTEAEIDAIPDLIKLRVLETVVYFVARSVAGEDDISQLALRADNYAARVEWIDANAQAIRDAVRASLASRQ</sequence>
<reference evidence="3" key="1">
    <citation type="submission" date="2017-04" db="EMBL/GenBank/DDBJ databases">
        <title>Population genomics of picophytoplankton unveils novel chromosome hypervariability.</title>
        <authorList>
            <consortium name="DOE Joint Genome Institute"/>
            <person name="Blanc-Mathieu R."/>
            <person name="Krasovec M."/>
            <person name="Hebrard M."/>
            <person name="Yau S."/>
            <person name="Desgranges E."/>
            <person name="Martin J."/>
            <person name="Schackwitz W."/>
            <person name="Kuo A."/>
            <person name="Salin G."/>
            <person name="Donnadieu C."/>
            <person name="Desdevises Y."/>
            <person name="Sanchez-Ferandin S."/>
            <person name="Moreau H."/>
            <person name="Rivals E."/>
            <person name="Grigoriev I.V."/>
            <person name="Grimsley N."/>
            <person name="Eyre-Walker A."/>
            <person name="Piganeau G."/>
        </authorList>
    </citation>
    <scope>NUCLEOTIDE SEQUENCE [LARGE SCALE GENOMIC DNA]</scope>
    <source>
        <strain evidence="3">RCC 1115</strain>
    </source>
</reference>
<dbReference type="InterPro" id="IPR002575">
    <property type="entry name" value="Aminoglycoside_PTrfase"/>
</dbReference>
<dbReference type="SUPFAM" id="SSF56112">
    <property type="entry name" value="Protein kinase-like (PK-like)"/>
    <property type="match status" value="1"/>
</dbReference>
<protein>
    <submittedName>
        <fullName evidence="3">Kinase-like domain-containing protein</fullName>
    </submittedName>
</protein>
<dbReference type="Proteomes" id="UP000195557">
    <property type="component" value="Unassembled WGS sequence"/>
</dbReference>
<dbReference type="AlphaFoldDB" id="A0A1Y5I404"/>
<accession>A0A1Y5I404</accession>
<comment type="similarity">
    <text evidence="1">Belongs to the pseudomonas-type ThrB family.</text>
</comment>
<proteinExistence type="inferred from homology"/>
<dbReference type="EMBL" id="KZ155825">
    <property type="protein sequence ID" value="OUS44260.1"/>
    <property type="molecule type" value="Genomic_DNA"/>
</dbReference>
<name>A0A1Y5I404_OSTTA</name>
<evidence type="ECO:0000313" key="3">
    <source>
        <dbReference type="EMBL" id="OUS44260.1"/>
    </source>
</evidence>
<dbReference type="Pfam" id="PF01636">
    <property type="entry name" value="APH"/>
    <property type="match status" value="1"/>
</dbReference>
<keyword evidence="3" id="KW-0418">Kinase</keyword>
<dbReference type="Gene3D" id="3.90.1200.10">
    <property type="match status" value="1"/>
</dbReference>
<feature type="domain" description="Aminoglycoside phosphotransferase" evidence="2">
    <location>
        <begin position="71"/>
        <end position="328"/>
    </location>
</feature>
<organism evidence="3">
    <name type="scientific">Ostreococcus tauri</name>
    <name type="common">Marine green alga</name>
    <dbReference type="NCBI Taxonomy" id="70448"/>
    <lineage>
        <taxon>Eukaryota</taxon>
        <taxon>Viridiplantae</taxon>
        <taxon>Chlorophyta</taxon>
        <taxon>Mamiellophyceae</taxon>
        <taxon>Mamiellales</taxon>
        <taxon>Bathycoccaceae</taxon>
        <taxon>Ostreococcus</taxon>
    </lineage>
</organism>
<dbReference type="eggNOG" id="ENOG502S0IP">
    <property type="taxonomic scope" value="Eukaryota"/>
</dbReference>
<evidence type="ECO:0000259" key="2">
    <source>
        <dbReference type="Pfam" id="PF01636"/>
    </source>
</evidence>
<dbReference type="PANTHER" id="PTHR21064">
    <property type="entry name" value="AMINOGLYCOSIDE PHOSPHOTRANSFERASE DOMAIN-CONTAINING PROTEIN-RELATED"/>
    <property type="match status" value="1"/>
</dbReference>
<dbReference type="GO" id="GO:0019202">
    <property type="term" value="F:amino acid kinase activity"/>
    <property type="evidence" value="ECO:0007669"/>
    <property type="project" value="TreeGrafter"/>
</dbReference>
<dbReference type="InterPro" id="IPR050249">
    <property type="entry name" value="Pseudomonas-type_ThrB"/>
</dbReference>
<evidence type="ECO:0000256" key="1">
    <source>
        <dbReference type="ARBA" id="ARBA00038240"/>
    </source>
</evidence>
<dbReference type="PANTHER" id="PTHR21064:SF6">
    <property type="entry name" value="AMINOGLYCOSIDE PHOSPHOTRANSFERASE DOMAIN-CONTAINING PROTEIN"/>
    <property type="match status" value="1"/>
</dbReference>